<dbReference type="PANTHER" id="PTHR13812">
    <property type="entry name" value="KETIMINE REDUCTASE MU-CRYSTALLIN"/>
    <property type="match status" value="1"/>
</dbReference>
<dbReference type="SUPFAM" id="SSF51735">
    <property type="entry name" value="NAD(P)-binding Rossmann-fold domains"/>
    <property type="match status" value="1"/>
</dbReference>
<sequence length="338" mass="36440">MRAMLEVRDNSNRAARNSTSPRFVTPSEVEAALGLEDLIEPVSRAFQAYSCGRAHNEMISLHPLRDRTAGDVLVKAATLEGSTVFVVKVAPWFAANVADGKPQGGLVAAFNALTGHTIALIDDQHRISDLRTAAAGALAARVLAPATVESAAVLGSGTQAYWQTMALHRERPFDRLYIWARDERKARRLGGRISQRLPHLTIQYVGAETAVRQSDVIITATGAREPIVRGDWLHEGQHITAIGADDATKCELDATTLQRSRVLVDEIKLATETGDVHAAIARGQYRADLLAGELGEVLAGRKMGRQSESEITVATLSGLGVQDIAAVEVLLRKMGEKT</sequence>
<feature type="region of interest" description="Disordered" evidence="1">
    <location>
        <begin position="1"/>
        <end position="21"/>
    </location>
</feature>
<dbReference type="PANTHER" id="PTHR13812:SF19">
    <property type="entry name" value="KETIMINE REDUCTASE MU-CRYSTALLIN"/>
    <property type="match status" value="1"/>
</dbReference>
<dbReference type="Pfam" id="PF02423">
    <property type="entry name" value="OCD_Mu_crystall"/>
    <property type="match status" value="1"/>
</dbReference>
<evidence type="ECO:0000256" key="1">
    <source>
        <dbReference type="SAM" id="MobiDB-lite"/>
    </source>
</evidence>
<feature type="compositionally biased region" description="Polar residues" evidence="1">
    <location>
        <begin position="12"/>
        <end position="21"/>
    </location>
</feature>
<dbReference type="Gene3D" id="3.30.1780.10">
    <property type="entry name" value="ornithine cyclodeaminase, domain 1"/>
    <property type="match status" value="1"/>
</dbReference>
<dbReference type="InterPro" id="IPR036291">
    <property type="entry name" value="NAD(P)-bd_dom_sf"/>
</dbReference>
<organism evidence="2 3">
    <name type="scientific">Altererythrobacter arenosus</name>
    <dbReference type="NCBI Taxonomy" id="3032592"/>
    <lineage>
        <taxon>Bacteria</taxon>
        <taxon>Pseudomonadati</taxon>
        <taxon>Pseudomonadota</taxon>
        <taxon>Alphaproteobacteria</taxon>
        <taxon>Sphingomonadales</taxon>
        <taxon>Erythrobacteraceae</taxon>
        <taxon>Altererythrobacter</taxon>
    </lineage>
</organism>
<reference evidence="2 3" key="1">
    <citation type="submission" date="2023-03" db="EMBL/GenBank/DDBJ databases">
        <title>Altererythrobacter sp. CAU 1644 isolated from sand.</title>
        <authorList>
            <person name="Kim W."/>
        </authorList>
    </citation>
    <scope>NUCLEOTIDE SEQUENCE [LARGE SCALE GENOMIC DNA]</scope>
    <source>
        <strain evidence="2 3">CAU 1644</strain>
    </source>
</reference>
<evidence type="ECO:0000313" key="3">
    <source>
        <dbReference type="Proteomes" id="UP001215827"/>
    </source>
</evidence>
<evidence type="ECO:0000313" key="2">
    <source>
        <dbReference type="EMBL" id="WFL77733.1"/>
    </source>
</evidence>
<dbReference type="RefSeq" id="WP_278016425.1">
    <property type="nucleotide sequence ID" value="NZ_CP121106.1"/>
</dbReference>
<name>A0ABY8FUX2_9SPHN</name>
<keyword evidence="3" id="KW-1185">Reference proteome</keyword>
<protein>
    <submittedName>
        <fullName evidence="2">Ornithine cyclodeaminase family protein</fullName>
    </submittedName>
</protein>
<proteinExistence type="predicted"/>
<dbReference type="PIRSF" id="PIRSF001439">
    <property type="entry name" value="CryM"/>
    <property type="match status" value="1"/>
</dbReference>
<dbReference type="EMBL" id="CP121106">
    <property type="protein sequence ID" value="WFL77733.1"/>
    <property type="molecule type" value="Genomic_DNA"/>
</dbReference>
<dbReference type="InterPro" id="IPR003462">
    <property type="entry name" value="ODC_Mu_crystall"/>
</dbReference>
<dbReference type="Gene3D" id="3.40.50.720">
    <property type="entry name" value="NAD(P)-binding Rossmann-like Domain"/>
    <property type="match status" value="1"/>
</dbReference>
<gene>
    <name evidence="2" type="ORF">P7228_01300</name>
</gene>
<feature type="compositionally biased region" description="Basic and acidic residues" evidence="1">
    <location>
        <begin position="1"/>
        <end position="11"/>
    </location>
</feature>
<dbReference type="InterPro" id="IPR023401">
    <property type="entry name" value="ODC_N"/>
</dbReference>
<dbReference type="Proteomes" id="UP001215827">
    <property type="component" value="Chromosome"/>
</dbReference>
<accession>A0ABY8FUX2</accession>